<dbReference type="Proteomes" id="UP001213000">
    <property type="component" value="Unassembled WGS sequence"/>
</dbReference>
<organism evidence="7 8">
    <name type="scientific">Leucocoprinus birnbaumii</name>
    <dbReference type="NCBI Taxonomy" id="56174"/>
    <lineage>
        <taxon>Eukaryota</taxon>
        <taxon>Fungi</taxon>
        <taxon>Dikarya</taxon>
        <taxon>Basidiomycota</taxon>
        <taxon>Agaricomycotina</taxon>
        <taxon>Agaricomycetes</taxon>
        <taxon>Agaricomycetidae</taxon>
        <taxon>Agaricales</taxon>
        <taxon>Agaricineae</taxon>
        <taxon>Agaricaceae</taxon>
        <taxon>Leucocoprinus</taxon>
    </lineage>
</organism>
<dbReference type="EMBL" id="JANIEX010000998">
    <property type="protein sequence ID" value="KAJ3561482.1"/>
    <property type="molecule type" value="Genomic_DNA"/>
</dbReference>
<evidence type="ECO:0000313" key="8">
    <source>
        <dbReference type="Proteomes" id="UP001213000"/>
    </source>
</evidence>
<dbReference type="GO" id="GO:0010333">
    <property type="term" value="F:terpene synthase activity"/>
    <property type="evidence" value="ECO:0007669"/>
    <property type="project" value="InterPro"/>
</dbReference>
<comment type="caution">
    <text evidence="7">The sequence shown here is derived from an EMBL/GenBank/DDBJ whole genome shotgun (WGS) entry which is preliminary data.</text>
</comment>
<dbReference type="SFLD" id="SFLDS00005">
    <property type="entry name" value="Isoprenoid_Synthase_Type_I"/>
    <property type="match status" value="1"/>
</dbReference>
<dbReference type="Gene3D" id="1.10.600.10">
    <property type="entry name" value="Farnesyl Diphosphate Synthase"/>
    <property type="match status" value="1"/>
</dbReference>
<dbReference type="Pfam" id="PF19086">
    <property type="entry name" value="Terpene_syn_C_2"/>
    <property type="match status" value="1"/>
</dbReference>
<dbReference type="GO" id="GO:0008299">
    <property type="term" value="P:isoprenoid biosynthetic process"/>
    <property type="evidence" value="ECO:0007669"/>
    <property type="project" value="UniProtKB-ARBA"/>
</dbReference>
<dbReference type="InterPro" id="IPR034686">
    <property type="entry name" value="Terpene_cyclase-like_2"/>
</dbReference>
<dbReference type="PANTHER" id="PTHR35201:SF4">
    <property type="entry name" value="BETA-PINACENE SYNTHASE-RELATED"/>
    <property type="match status" value="1"/>
</dbReference>
<comment type="similarity">
    <text evidence="2 6">Belongs to the terpene synthase family.</text>
</comment>
<evidence type="ECO:0000313" key="7">
    <source>
        <dbReference type="EMBL" id="KAJ3561482.1"/>
    </source>
</evidence>
<keyword evidence="8" id="KW-1185">Reference proteome</keyword>
<name>A0AAD5VJR5_9AGAR</name>
<dbReference type="InterPro" id="IPR008949">
    <property type="entry name" value="Isoprenoid_synthase_dom_sf"/>
</dbReference>
<gene>
    <name evidence="7" type="ORF">NP233_g10167</name>
</gene>
<evidence type="ECO:0000256" key="2">
    <source>
        <dbReference type="ARBA" id="ARBA00006333"/>
    </source>
</evidence>
<keyword evidence="4 6" id="KW-0460">Magnesium</keyword>
<comment type="cofactor">
    <cofactor evidence="1 6">
        <name>Mg(2+)</name>
        <dbReference type="ChEBI" id="CHEBI:18420"/>
    </cofactor>
</comment>
<evidence type="ECO:0000256" key="3">
    <source>
        <dbReference type="ARBA" id="ARBA00022723"/>
    </source>
</evidence>
<dbReference type="AlphaFoldDB" id="A0AAD5VJR5"/>
<sequence length="343" mass="39334">MVFEVFVAPAVKDSSWSQHAIFPSSFNVYDSSKAQAYIDRGRFDLYAALSFSDADPQHLETCLAFFYWAFSTDDLSDEGSLQDKPEDVKVGLDVSRRVLSDPFFEVPSKGYPHAMMLNEFARAFEQFGNSQIEQSRRRSVSKMLSISDFISIRRATIGAALVEGWPGEAMIEYSLDLDIPDHVFEDPIVIAMSEATTDIMTWPNDLCSFNKEQADGDFQNLVCCVMVEKQIELQEAIDVVIDMLSSRVNQYINLKAQLPSFGQKTDSELAKYHHALEHYVQGTIIWYYLSPRYFSSQELVRIVEFPNRLDDSEWPWTPPPFLVQQSQLDIFVLWNPAYEEAWV</sequence>
<accession>A0AAD5VJR5</accession>
<proteinExistence type="inferred from homology"/>
<evidence type="ECO:0000256" key="5">
    <source>
        <dbReference type="ARBA" id="ARBA00023239"/>
    </source>
</evidence>
<evidence type="ECO:0000256" key="6">
    <source>
        <dbReference type="RuleBase" id="RU366034"/>
    </source>
</evidence>
<keyword evidence="5 6" id="KW-0456">Lyase</keyword>
<protein>
    <recommendedName>
        <fullName evidence="6">Terpene synthase</fullName>
        <ecNumber evidence="6">4.2.3.-</ecNumber>
    </recommendedName>
</protein>
<dbReference type="PANTHER" id="PTHR35201">
    <property type="entry name" value="TERPENE SYNTHASE"/>
    <property type="match status" value="1"/>
</dbReference>
<dbReference type="GO" id="GO:0046872">
    <property type="term" value="F:metal ion binding"/>
    <property type="evidence" value="ECO:0007669"/>
    <property type="project" value="UniProtKB-KW"/>
</dbReference>
<reference evidence="7" key="1">
    <citation type="submission" date="2022-07" db="EMBL/GenBank/DDBJ databases">
        <title>Genome Sequence of Leucocoprinus birnbaumii.</title>
        <authorList>
            <person name="Buettner E."/>
        </authorList>
    </citation>
    <scope>NUCLEOTIDE SEQUENCE</scope>
    <source>
        <strain evidence="7">VT141</strain>
    </source>
</reference>
<dbReference type="SFLD" id="SFLDG01020">
    <property type="entry name" value="Terpene_Cyclase_Like_2"/>
    <property type="match status" value="1"/>
</dbReference>
<dbReference type="EC" id="4.2.3.-" evidence="6"/>
<keyword evidence="3 6" id="KW-0479">Metal-binding</keyword>
<evidence type="ECO:0000256" key="4">
    <source>
        <dbReference type="ARBA" id="ARBA00022842"/>
    </source>
</evidence>
<evidence type="ECO:0000256" key="1">
    <source>
        <dbReference type="ARBA" id="ARBA00001946"/>
    </source>
</evidence>
<dbReference type="SUPFAM" id="SSF48576">
    <property type="entry name" value="Terpenoid synthases"/>
    <property type="match status" value="1"/>
</dbReference>